<protein>
    <submittedName>
        <fullName evidence="1">Uncharacterized protein</fullName>
    </submittedName>
</protein>
<dbReference type="Proteomes" id="UP000824120">
    <property type="component" value="Chromosome 9"/>
</dbReference>
<evidence type="ECO:0000313" key="2">
    <source>
        <dbReference type="Proteomes" id="UP000824120"/>
    </source>
</evidence>
<dbReference type="EMBL" id="JACXVP010000009">
    <property type="protein sequence ID" value="KAG5583953.1"/>
    <property type="molecule type" value="Genomic_DNA"/>
</dbReference>
<evidence type="ECO:0000313" key="1">
    <source>
        <dbReference type="EMBL" id="KAG5583953.1"/>
    </source>
</evidence>
<sequence>MEGREKTKELEDLIFSKQKIQVEAKKTTYTKLVECKDKEEKKTNKNIYKIVKTNFKLANNNKDYNFLTFVRERKTQDLDQDEEGKMCIKVEEVNRTISRMSRRGRTIRLDEISMKLWKSTNKTCMKWLIDLFHDILKEDKLPMK</sequence>
<gene>
    <name evidence="1" type="ORF">H5410_044387</name>
</gene>
<keyword evidence="2" id="KW-1185">Reference proteome</keyword>
<dbReference type="AlphaFoldDB" id="A0A9J5X6M8"/>
<organism evidence="1 2">
    <name type="scientific">Solanum commersonii</name>
    <name type="common">Commerson's wild potato</name>
    <name type="synonym">Commerson's nightshade</name>
    <dbReference type="NCBI Taxonomy" id="4109"/>
    <lineage>
        <taxon>Eukaryota</taxon>
        <taxon>Viridiplantae</taxon>
        <taxon>Streptophyta</taxon>
        <taxon>Embryophyta</taxon>
        <taxon>Tracheophyta</taxon>
        <taxon>Spermatophyta</taxon>
        <taxon>Magnoliopsida</taxon>
        <taxon>eudicotyledons</taxon>
        <taxon>Gunneridae</taxon>
        <taxon>Pentapetalae</taxon>
        <taxon>asterids</taxon>
        <taxon>lamiids</taxon>
        <taxon>Solanales</taxon>
        <taxon>Solanaceae</taxon>
        <taxon>Solanoideae</taxon>
        <taxon>Solaneae</taxon>
        <taxon>Solanum</taxon>
    </lineage>
</organism>
<comment type="caution">
    <text evidence="1">The sequence shown here is derived from an EMBL/GenBank/DDBJ whole genome shotgun (WGS) entry which is preliminary data.</text>
</comment>
<reference evidence="1 2" key="1">
    <citation type="submission" date="2020-09" db="EMBL/GenBank/DDBJ databases">
        <title>De no assembly of potato wild relative species, Solanum commersonii.</title>
        <authorList>
            <person name="Cho K."/>
        </authorList>
    </citation>
    <scope>NUCLEOTIDE SEQUENCE [LARGE SCALE GENOMIC DNA]</scope>
    <source>
        <strain evidence="1">LZ3.2</strain>
        <tissue evidence="1">Leaf</tissue>
    </source>
</reference>
<name>A0A9J5X6M8_SOLCO</name>
<proteinExistence type="predicted"/>
<accession>A0A9J5X6M8</accession>